<proteinExistence type="predicted"/>
<accession>A0A9P1N8N9</accession>
<keyword evidence="1" id="KW-1133">Transmembrane helix</keyword>
<protein>
    <submittedName>
        <fullName evidence="2">Uncharacterized protein</fullName>
    </submittedName>
</protein>
<evidence type="ECO:0000313" key="2">
    <source>
        <dbReference type="EMBL" id="CAI5453849.1"/>
    </source>
</evidence>
<dbReference type="EMBL" id="CANHGI010000005">
    <property type="protein sequence ID" value="CAI5453849.1"/>
    <property type="molecule type" value="Genomic_DNA"/>
</dbReference>
<reference evidence="2" key="1">
    <citation type="submission" date="2022-11" db="EMBL/GenBank/DDBJ databases">
        <authorList>
            <person name="Kikuchi T."/>
        </authorList>
    </citation>
    <scope>NUCLEOTIDE SEQUENCE</scope>
    <source>
        <strain evidence="2">PS1010</strain>
    </source>
</reference>
<keyword evidence="1" id="KW-0812">Transmembrane</keyword>
<dbReference type="Proteomes" id="UP001152747">
    <property type="component" value="Unassembled WGS sequence"/>
</dbReference>
<sequence>MNGQQVPNFMCNPRCNAKMLQVCILDSKKLPICHQFTRHIVTTTTAATTTSSFWVYLPYLLAFCALFFILLCFCWCCSGCNCCCCCLFKWIKNNICAC</sequence>
<keyword evidence="3" id="KW-1185">Reference proteome</keyword>
<dbReference type="AlphaFoldDB" id="A0A9P1N8N9"/>
<name>A0A9P1N8N9_9PELO</name>
<keyword evidence="1" id="KW-0472">Membrane</keyword>
<feature type="transmembrane region" description="Helical" evidence="1">
    <location>
        <begin position="59"/>
        <end position="88"/>
    </location>
</feature>
<evidence type="ECO:0000313" key="3">
    <source>
        <dbReference type="Proteomes" id="UP001152747"/>
    </source>
</evidence>
<gene>
    <name evidence="2" type="ORF">CAMP_LOCUS16486</name>
</gene>
<evidence type="ECO:0000256" key="1">
    <source>
        <dbReference type="SAM" id="Phobius"/>
    </source>
</evidence>
<organism evidence="2 3">
    <name type="scientific">Caenorhabditis angaria</name>
    <dbReference type="NCBI Taxonomy" id="860376"/>
    <lineage>
        <taxon>Eukaryota</taxon>
        <taxon>Metazoa</taxon>
        <taxon>Ecdysozoa</taxon>
        <taxon>Nematoda</taxon>
        <taxon>Chromadorea</taxon>
        <taxon>Rhabditida</taxon>
        <taxon>Rhabditina</taxon>
        <taxon>Rhabditomorpha</taxon>
        <taxon>Rhabditoidea</taxon>
        <taxon>Rhabditidae</taxon>
        <taxon>Peloderinae</taxon>
        <taxon>Caenorhabditis</taxon>
    </lineage>
</organism>
<comment type="caution">
    <text evidence="2">The sequence shown here is derived from an EMBL/GenBank/DDBJ whole genome shotgun (WGS) entry which is preliminary data.</text>
</comment>